<evidence type="ECO:0000256" key="1">
    <source>
        <dbReference type="ARBA" id="ARBA00023186"/>
    </source>
</evidence>
<dbReference type="Gene3D" id="1.10.3480.10">
    <property type="entry name" value="TorD-like"/>
    <property type="match status" value="1"/>
</dbReference>
<dbReference type="InterPro" id="IPR050289">
    <property type="entry name" value="TorD/DmsD_chaperones"/>
</dbReference>
<dbReference type="SUPFAM" id="SSF89155">
    <property type="entry name" value="TorD-like"/>
    <property type="match status" value="1"/>
</dbReference>
<accession>A0ABR7BTA0</accession>
<dbReference type="PANTHER" id="PTHR34227">
    <property type="entry name" value="CHAPERONE PROTEIN YCDY"/>
    <property type="match status" value="1"/>
</dbReference>
<keyword evidence="1" id="KW-0143">Chaperone</keyword>
<reference evidence="2 3" key="1">
    <citation type="submission" date="2020-08" db="EMBL/GenBank/DDBJ databases">
        <title>Genome public.</title>
        <authorList>
            <person name="Liu C."/>
            <person name="Sun Q."/>
        </authorList>
    </citation>
    <scope>NUCLEOTIDE SEQUENCE [LARGE SCALE GENOMIC DNA]</scope>
    <source>
        <strain evidence="2 3">NSJ-70</strain>
    </source>
</reference>
<dbReference type="InterPro" id="IPR020945">
    <property type="entry name" value="DMSO/NO3_reduct_chaperone"/>
</dbReference>
<dbReference type="InterPro" id="IPR036411">
    <property type="entry name" value="TorD-like_sf"/>
</dbReference>
<comment type="caution">
    <text evidence="2">The sequence shown here is derived from an EMBL/GenBank/DDBJ whole genome shotgun (WGS) entry which is preliminary data.</text>
</comment>
<dbReference type="Proteomes" id="UP000622448">
    <property type="component" value="Unassembled WGS sequence"/>
</dbReference>
<dbReference type="RefSeq" id="WP_186939104.1">
    <property type="nucleotide sequence ID" value="NZ_JACOOA010000005.1"/>
</dbReference>
<keyword evidence="3" id="KW-1185">Reference proteome</keyword>
<protein>
    <submittedName>
        <fullName evidence="2">Molecular chaperone TorD family protein</fullName>
    </submittedName>
</protein>
<organism evidence="2 3">
    <name type="scientific">Eggerthella hominis</name>
    <dbReference type="NCBI Taxonomy" id="2763043"/>
    <lineage>
        <taxon>Bacteria</taxon>
        <taxon>Bacillati</taxon>
        <taxon>Actinomycetota</taxon>
        <taxon>Coriobacteriia</taxon>
        <taxon>Eggerthellales</taxon>
        <taxon>Eggerthellaceae</taxon>
        <taxon>Eggerthella</taxon>
    </lineage>
</organism>
<evidence type="ECO:0000313" key="3">
    <source>
        <dbReference type="Proteomes" id="UP000622448"/>
    </source>
</evidence>
<dbReference type="Pfam" id="PF02613">
    <property type="entry name" value="Nitrate_red_del"/>
    <property type="match status" value="1"/>
</dbReference>
<evidence type="ECO:0000313" key="2">
    <source>
        <dbReference type="EMBL" id="MBC5584836.1"/>
    </source>
</evidence>
<dbReference type="PANTHER" id="PTHR34227:SF1">
    <property type="entry name" value="DIMETHYL SULFOXIDE REDUCTASE CHAPERONE-RELATED"/>
    <property type="match status" value="1"/>
</dbReference>
<gene>
    <name evidence="2" type="ORF">H8S61_11655</name>
</gene>
<name>A0ABR7BTA0_9ACTN</name>
<dbReference type="EMBL" id="JACOOA010000005">
    <property type="protein sequence ID" value="MBC5584836.1"/>
    <property type="molecule type" value="Genomic_DNA"/>
</dbReference>
<sequence>MEDPRDATEAILRQRTLALMLFRHAYAEEPDETLLELLASEPAVASIEAFAVDGHRELDRLAQTMRSLSHNDDAAQTLAALRREYTTLFIGPEKIVAPFWESVYLDPRELLFLESTTDVRKRYEAEGYRTDAETREAEDGIVYELDFLAHLADRSLEALRRDDRQEFGRLVEVQRSFENDHLLTWLPPFAERAKGARTDYLYPTLCAAVAAFIAVDAALLEELAGTLSVNDA</sequence>
<proteinExistence type="predicted"/>